<organism evidence="2 3">
    <name type="scientific">Halolamina pelagica</name>
    <dbReference type="NCBI Taxonomy" id="699431"/>
    <lineage>
        <taxon>Archaea</taxon>
        <taxon>Methanobacteriati</taxon>
        <taxon>Methanobacteriota</taxon>
        <taxon>Stenosarchaea group</taxon>
        <taxon>Halobacteria</taxon>
        <taxon>Halobacteriales</taxon>
        <taxon>Haloferacaceae</taxon>
    </lineage>
</organism>
<dbReference type="RefSeq" id="WP_074879255.1">
    <property type="nucleotide sequence ID" value="NZ_FOXI01000012.1"/>
</dbReference>
<dbReference type="Proteomes" id="UP000183769">
    <property type="component" value="Unassembled WGS sequence"/>
</dbReference>
<name>A0A1I5U8R3_9EURY</name>
<reference evidence="3" key="1">
    <citation type="submission" date="2016-10" db="EMBL/GenBank/DDBJ databases">
        <authorList>
            <person name="Varghese N."/>
            <person name="Submissions S."/>
        </authorList>
    </citation>
    <scope>NUCLEOTIDE SEQUENCE [LARGE SCALE GENOMIC DNA]</scope>
    <source>
        <strain evidence="3">CGMCC 1.10329</strain>
    </source>
</reference>
<evidence type="ECO:0000313" key="2">
    <source>
        <dbReference type="EMBL" id="SFP91608.1"/>
    </source>
</evidence>
<proteinExistence type="predicted"/>
<protein>
    <submittedName>
        <fullName evidence="2">Uncharacterized protein</fullName>
    </submittedName>
</protein>
<accession>A0A1I5U8R3</accession>
<sequence>MATSQDDWEVERIGPPGDKVEMELGSDGDTDLVRLHRGGETVTFRVENEIAEPVGDVPEWAEAIAHRLGVDRVKQR</sequence>
<evidence type="ECO:0000256" key="1">
    <source>
        <dbReference type="SAM" id="MobiDB-lite"/>
    </source>
</evidence>
<feature type="region of interest" description="Disordered" evidence="1">
    <location>
        <begin position="1"/>
        <end position="33"/>
    </location>
</feature>
<keyword evidence="3" id="KW-1185">Reference proteome</keyword>
<dbReference type="AlphaFoldDB" id="A0A1I5U8R3"/>
<dbReference type="EMBL" id="FOXI01000012">
    <property type="protein sequence ID" value="SFP91608.1"/>
    <property type="molecule type" value="Genomic_DNA"/>
</dbReference>
<gene>
    <name evidence="2" type="ORF">SAMN05216277_1128</name>
</gene>
<evidence type="ECO:0000313" key="3">
    <source>
        <dbReference type="Proteomes" id="UP000183769"/>
    </source>
</evidence>